<sequence length="1042" mass="116819">MVGGNPFSSNNTRAARAVQMELAKVVSSNGQNDALARAKDKAQANPLWLKFNSLTVAMVCRDIDHWVGLTRTCTWLRYERGNITNLDTVEDPKLTTVEEALCMEKYYDSVSKKNMTTLIENQTRKLKDLTETVKDVSDVVSRLRAEKVKLKDDLSEAKMEIARLKRCLREEKAKQEVPKSSPVGLNFLVGFLGFLLFCWLIPATSAEALGCTVIEANVPFRKLSYKEAVAACWETQSVVFAPQLDEGYLYETCMIARKDIGYCQEMARGLVARRIQLLDGLMKLLEPARKVVEVCVSVFEVIDKANLSSLIVACVSLVYVQSKHRAIMAALCHLVGWLTGSGPLPLVVVLNYLPVLCMPFLLALLIAPPEYVILIWLLAFVTLQFEALLGKEGVWFQRVAGATTSTLVLIGWNIVTYCLRQMELNIVTQVLLGTGGAALYAGINAAAATVTVANPDGTVEKHKRYGQWKDSIATKLATIWQKAKAVRGIIPSFPVKEESIFQVEVTTKDGVFHGTGFRLGNYVYTAGHVTAGAEKVVLKWKDLKVQTKVLGKIELNLYTDTLVRLQLPAAFSTVPSLRVAKEANNDYYQMITFGNNSSQVVTFTGWGSIDDEYFSAPFETYPGTSGSPIIDRTGKIVAVHFGTNMACSSGYVITTLFRVEPPVKTECSSDPDAFLQKVTDGVRQSHADMMAKIEELLERVKTLESKHEQLAKVHNENVDKRNSWGSKLEARIKKLEEQEMPELEPKQTLVEEAKGKSKKTVRGAKHRYRAVANMVKRRLRTANMLTEEEYKRLEEEGFSKEEIRDIVENLREQAFLQWQLDNEDDWEDSDIEDWEREMMEDDEAREEQDRAYSEFEDAAFGGRTAHMEKARLKVLKATDTKSKSLDIKFPDGKEKEARELVDKIVTDEPVPEGASHVVIYYDDEGAMYVDDKRVTLKRVRLEGHTRVVKNKETVIDGPPQAQVVQKISTTTELPPAEPSTAEGKDAQPTIEEKKKKQGKLFICQNCNEPLTSYNVRHHRCGDQGEGSGKRPKNGRRAPRGAQ</sequence>
<dbReference type="InterPro" id="IPR009003">
    <property type="entry name" value="Peptidase_S1_PA"/>
</dbReference>
<keyword evidence="5" id="KW-0812">Transmembrane</keyword>
<accession>A0A6H0DGY0</accession>
<feature type="region of interest" description="Disordered" evidence="4">
    <location>
        <begin position="1013"/>
        <end position="1042"/>
    </location>
</feature>
<dbReference type="GO" id="GO:0016787">
    <property type="term" value="F:hydrolase activity"/>
    <property type="evidence" value="ECO:0007669"/>
    <property type="project" value="UniProtKB-KW"/>
</dbReference>
<protein>
    <submittedName>
        <fullName evidence="6">Non-structural polyprotein</fullName>
    </submittedName>
</protein>
<dbReference type="EMBL" id="MT025105">
    <property type="protein sequence ID" value="QIS87979.1"/>
    <property type="molecule type" value="Genomic_RNA"/>
</dbReference>
<name>A0A6H0DGY0_9VIRU</name>
<reference evidence="6" key="1">
    <citation type="submission" date="2020-01" db="EMBL/GenBank/DDBJ databases">
        <title>Sustained virome diversity in Antarctic penguins and their ticks: geographical connectedness and no evidence for low pathogen pressure.</title>
        <authorList>
            <person name="Wille M."/>
            <person name="Harvey E."/>
            <person name="Shi M."/>
            <person name="Gonzalez-Acuna D."/>
            <person name="Holmes E.C."/>
            <person name="Hurt A.C."/>
        </authorList>
    </citation>
    <scope>NUCLEOTIDE SEQUENCE</scope>
    <source>
        <strain evidence="6">Antarctic41</strain>
    </source>
</reference>
<feature type="region of interest" description="Disordered" evidence="4">
    <location>
        <begin position="969"/>
        <end position="997"/>
    </location>
</feature>
<feature type="transmembrane region" description="Helical" evidence="5">
    <location>
        <begin position="395"/>
        <end position="415"/>
    </location>
</feature>
<evidence type="ECO:0000313" key="6">
    <source>
        <dbReference type="EMBL" id="QIS87979.1"/>
    </source>
</evidence>
<evidence type="ECO:0000256" key="2">
    <source>
        <dbReference type="ARBA" id="ARBA00022801"/>
    </source>
</evidence>
<dbReference type="Pfam" id="PF19416">
    <property type="entry name" value="Astro_VPg"/>
    <property type="match status" value="1"/>
</dbReference>
<feature type="coiled-coil region" evidence="3">
    <location>
        <begin position="686"/>
        <end position="713"/>
    </location>
</feature>
<proteinExistence type="predicted"/>
<dbReference type="SUPFAM" id="SSF50494">
    <property type="entry name" value="Trypsin-like serine proteases"/>
    <property type="match status" value="1"/>
</dbReference>
<comment type="subunit">
    <text evidence="1">Monomer.</text>
</comment>
<feature type="compositionally biased region" description="Basic residues" evidence="4">
    <location>
        <begin position="1029"/>
        <end position="1042"/>
    </location>
</feature>
<dbReference type="InterPro" id="IPR043504">
    <property type="entry name" value="Peptidase_S1_PA_chymotrypsin"/>
</dbReference>
<feature type="transmembrane region" description="Helical" evidence="5">
    <location>
        <begin position="360"/>
        <end position="383"/>
    </location>
</feature>
<evidence type="ECO:0000256" key="5">
    <source>
        <dbReference type="SAM" id="Phobius"/>
    </source>
</evidence>
<feature type="transmembrane region" description="Helical" evidence="5">
    <location>
        <begin position="334"/>
        <end position="354"/>
    </location>
</feature>
<feature type="coiled-coil region" evidence="3">
    <location>
        <begin position="112"/>
        <end position="174"/>
    </location>
</feature>
<evidence type="ECO:0000256" key="4">
    <source>
        <dbReference type="SAM" id="MobiDB-lite"/>
    </source>
</evidence>
<dbReference type="Gene3D" id="2.40.10.10">
    <property type="entry name" value="Trypsin-like serine proteases"/>
    <property type="match status" value="2"/>
</dbReference>
<keyword evidence="5" id="KW-0472">Membrane</keyword>
<feature type="compositionally biased region" description="Basic and acidic residues" evidence="4">
    <location>
        <begin position="982"/>
        <end position="994"/>
    </location>
</feature>
<dbReference type="InterPro" id="IPR045836">
    <property type="entry name" value="Astro_VPg"/>
</dbReference>
<keyword evidence="5" id="KW-1133">Transmembrane helix</keyword>
<keyword evidence="2" id="KW-0378">Hydrolase</keyword>
<keyword evidence="3" id="KW-0175">Coiled coil</keyword>
<evidence type="ECO:0000256" key="1">
    <source>
        <dbReference type="ARBA" id="ARBA00011245"/>
    </source>
</evidence>
<organism evidence="6">
    <name type="scientific">Fuchs virus</name>
    <dbReference type="NCBI Taxonomy" id="2707220"/>
    <lineage>
        <taxon>Viruses</taxon>
        <taxon>Riboviria</taxon>
    </lineage>
</organism>
<evidence type="ECO:0000256" key="3">
    <source>
        <dbReference type="SAM" id="Coils"/>
    </source>
</evidence>